<reference evidence="3" key="1">
    <citation type="submission" date="2020-10" db="EMBL/GenBank/DDBJ databases">
        <authorList>
            <person name="Gilroy R."/>
        </authorList>
    </citation>
    <scope>NUCLEOTIDE SEQUENCE</scope>
    <source>
        <strain evidence="3">17213</strain>
    </source>
</reference>
<keyword evidence="2" id="KW-0812">Transmembrane</keyword>
<keyword evidence="2" id="KW-0472">Membrane</keyword>
<sequence>MGFNKIKSLFGSKNKGTEQETEQAAELPGAEVSTAQPQAEAATPAVDPLSNKSELFKGVALNEFTESTEVDPNDPMVEHFSIPQNLLPPRQEKRPSPMPVPEQRTDSTAQTQNTLGQEIAEASNYAAQHASPNALIEETETTVIERSLPHNTAALSNEKPVDVFAEPFDPNVPHASTSYAAPPYAVSYHTSFGSADPDGRAAAEQTGRAQTSAPVQEPQSSQPVQPSAHAQPQAAAQTEEQNFDAQAPAELLQPQQPARKAPAMQLPEESLPHTREQYQTQSMSVMQDKLQAEREQLQRLSNSKYMQQQQASPNVQPASMQQSAGAPQFNTEEVQSTENTFKDLSKQQEKLIQAAQYKPFEVNYDSASPNYDELARQSQARADAEAFSHINNKEVLPAWLTITLYLRQLVAAMFSHTTLSVLMPRTSMRFGPCYPSSMALPYLLTGIMAGLISALICWYANANQLTGGFCLTVYVLMTGLTSFRGLTDLVGRISKRRPDAVMAAAALFLPCVLIIFMVNVTYVRNEPFEGAIFIALSSMVSACFASSLSFDLKQDPVDSFGTMSLKGMIFSAILVAAASFLVLKPTVACSLVGLSLLLRLLIGQYLLKNNIMASRLTICAVQLLLFIAILFDLMFFALKDNILSPQLYELLSQGHLIAALQP</sequence>
<keyword evidence="2" id="KW-1133">Transmembrane helix</keyword>
<evidence type="ECO:0000256" key="1">
    <source>
        <dbReference type="SAM" id="MobiDB-lite"/>
    </source>
</evidence>
<evidence type="ECO:0000313" key="4">
    <source>
        <dbReference type="Proteomes" id="UP000823631"/>
    </source>
</evidence>
<feature type="transmembrane region" description="Helical" evidence="2">
    <location>
        <begin position="588"/>
        <end position="607"/>
    </location>
</feature>
<comment type="caution">
    <text evidence="3">The sequence shown here is derived from an EMBL/GenBank/DDBJ whole genome shotgun (WGS) entry which is preliminary data.</text>
</comment>
<dbReference type="Proteomes" id="UP000823631">
    <property type="component" value="Unassembled WGS sequence"/>
</dbReference>
<evidence type="ECO:0000256" key="2">
    <source>
        <dbReference type="SAM" id="Phobius"/>
    </source>
</evidence>
<dbReference type="EMBL" id="JADINH010000193">
    <property type="protein sequence ID" value="MBO8416651.1"/>
    <property type="molecule type" value="Genomic_DNA"/>
</dbReference>
<feature type="transmembrane region" description="Helical" evidence="2">
    <location>
        <begin position="530"/>
        <end position="552"/>
    </location>
</feature>
<feature type="compositionally biased region" description="Low complexity" evidence="1">
    <location>
        <begin position="212"/>
        <end position="237"/>
    </location>
</feature>
<feature type="transmembrane region" description="Helical" evidence="2">
    <location>
        <begin position="619"/>
        <end position="638"/>
    </location>
</feature>
<feature type="transmembrane region" description="Helical" evidence="2">
    <location>
        <begin position="499"/>
        <end position="518"/>
    </location>
</feature>
<dbReference type="AlphaFoldDB" id="A0A9D9DBF8"/>
<feature type="compositionally biased region" description="Polar residues" evidence="1">
    <location>
        <begin position="302"/>
        <end position="339"/>
    </location>
</feature>
<accession>A0A9D9DBF8</accession>
<feature type="region of interest" description="Disordered" evidence="1">
    <location>
        <begin position="302"/>
        <end position="340"/>
    </location>
</feature>
<protein>
    <submittedName>
        <fullName evidence="3">Uncharacterized protein</fullName>
    </submittedName>
</protein>
<feature type="compositionally biased region" description="Low complexity" evidence="1">
    <location>
        <begin position="34"/>
        <end position="45"/>
    </location>
</feature>
<gene>
    <name evidence="3" type="ORF">IAB19_09745</name>
</gene>
<reference evidence="3" key="2">
    <citation type="journal article" date="2021" name="PeerJ">
        <title>Extensive microbial diversity within the chicken gut microbiome revealed by metagenomics and culture.</title>
        <authorList>
            <person name="Gilroy R."/>
            <person name="Ravi A."/>
            <person name="Getino M."/>
            <person name="Pursley I."/>
            <person name="Horton D.L."/>
            <person name="Alikhan N.F."/>
            <person name="Baker D."/>
            <person name="Gharbi K."/>
            <person name="Hall N."/>
            <person name="Watson M."/>
            <person name="Adriaenssens E.M."/>
            <person name="Foster-Nyarko E."/>
            <person name="Jarju S."/>
            <person name="Secka A."/>
            <person name="Antonio M."/>
            <person name="Oren A."/>
            <person name="Chaudhuri R.R."/>
            <person name="La Ragione R."/>
            <person name="Hildebrand F."/>
            <person name="Pallen M.J."/>
        </authorList>
    </citation>
    <scope>NUCLEOTIDE SEQUENCE</scope>
    <source>
        <strain evidence="3">17213</strain>
    </source>
</reference>
<name>A0A9D9DBF8_9GAMM</name>
<evidence type="ECO:0000313" key="3">
    <source>
        <dbReference type="EMBL" id="MBO8416651.1"/>
    </source>
</evidence>
<feature type="transmembrane region" description="Helical" evidence="2">
    <location>
        <begin position="466"/>
        <end position="487"/>
    </location>
</feature>
<proteinExistence type="predicted"/>
<feature type="region of interest" description="Disordered" evidence="1">
    <location>
        <begin position="1"/>
        <end position="51"/>
    </location>
</feature>
<feature type="region of interest" description="Disordered" evidence="1">
    <location>
        <begin position="66"/>
        <end position="111"/>
    </location>
</feature>
<feature type="region of interest" description="Disordered" evidence="1">
    <location>
        <begin position="191"/>
        <end position="243"/>
    </location>
</feature>
<organism evidence="3 4">
    <name type="scientific">Candidatus Avisuccinivibrio stercorigallinarum</name>
    <dbReference type="NCBI Taxonomy" id="2840704"/>
    <lineage>
        <taxon>Bacteria</taxon>
        <taxon>Pseudomonadati</taxon>
        <taxon>Pseudomonadota</taxon>
        <taxon>Gammaproteobacteria</taxon>
        <taxon>Aeromonadales</taxon>
        <taxon>Succinivibrionaceae</taxon>
        <taxon>Succinivibrionaceae incertae sedis</taxon>
        <taxon>Candidatus Avisuccinivibrio</taxon>
    </lineage>
</organism>
<feature type="transmembrane region" description="Helical" evidence="2">
    <location>
        <begin position="440"/>
        <end position="460"/>
    </location>
</feature>